<feature type="domain" description="InsA N-terminal zinc ribbon" evidence="1">
    <location>
        <begin position="6"/>
        <end position="35"/>
    </location>
</feature>
<dbReference type="GO" id="GO:0006313">
    <property type="term" value="P:DNA transposition"/>
    <property type="evidence" value="ECO:0007669"/>
    <property type="project" value="InterPro"/>
</dbReference>
<dbReference type="KEGG" id="fng:JM64_00355"/>
<evidence type="ECO:0000313" key="4">
    <source>
        <dbReference type="Proteomes" id="UP000077096"/>
    </source>
</evidence>
<dbReference type="InterPro" id="IPR012337">
    <property type="entry name" value="RNaseH-like_sf"/>
</dbReference>
<sequence length="316" mass="37079">MNNSMLSCPKCGSTSLYKNGHDKYGNQQFLCKLCHHSFKLSHSHKRKNFPFPYPKCTSCGKSMQIYKVRRSFVVFRCRTCHTKDRVPFNLPEPVTLIPEKFKYFRFPIYFILKAFVLYMKHNMSYRSLAHSLNIKVSHVTIYKWVIKLCTLFSVLFPTFTIENVFSVHADETVLVFKEQKYYVWLLVDHETNFILCWHVSKYRDMGQVKVLLEKFFGDSKPKNIELITDGLGAYESAVKLLFRNINHVVVPLGKNNQCESKFSLLKDFFRLKRGLKNTKNLAKYIQGFCVVKNLWKTHNGNINLILSHLHSFITTS</sequence>
<protein>
    <submittedName>
        <fullName evidence="3">Transposase</fullName>
    </submittedName>
</protein>
<dbReference type="AlphaFoldDB" id="A0A172T0W3"/>
<dbReference type="InterPro" id="IPR032874">
    <property type="entry name" value="DDE_dom"/>
</dbReference>
<evidence type="ECO:0000313" key="3">
    <source>
        <dbReference type="EMBL" id="ANE40648.1"/>
    </source>
</evidence>
<dbReference type="EMBL" id="CP011393">
    <property type="protein sequence ID" value="ANE40648.1"/>
    <property type="molecule type" value="Genomic_DNA"/>
</dbReference>
<dbReference type="Pfam" id="PF03811">
    <property type="entry name" value="Zn_ribbon_InsA"/>
    <property type="match status" value="1"/>
</dbReference>
<accession>A0A172T0W3</accession>
<dbReference type="SUPFAM" id="SSF53098">
    <property type="entry name" value="Ribonuclease H-like"/>
    <property type="match status" value="1"/>
</dbReference>
<proteinExistence type="predicted"/>
<evidence type="ECO:0000259" key="1">
    <source>
        <dbReference type="Pfam" id="PF03811"/>
    </source>
</evidence>
<dbReference type="PANTHER" id="PTHR35528:SF3">
    <property type="entry name" value="BLL1675 PROTEIN"/>
    <property type="match status" value="1"/>
</dbReference>
<dbReference type="PATRIC" id="fig|93466.3.peg.69"/>
<reference evidence="3 4" key="1">
    <citation type="submission" date="2014-08" db="EMBL/GenBank/DDBJ databases">
        <title>Fervidobacterium pennivorans DYC genome.</title>
        <authorList>
            <person name="Wushke S."/>
        </authorList>
    </citation>
    <scope>NUCLEOTIDE SEQUENCE [LARGE SCALE GENOMIC DNA]</scope>
    <source>
        <strain evidence="3 4">DYC</strain>
    </source>
</reference>
<dbReference type="Pfam" id="PF13610">
    <property type="entry name" value="DDE_Tnp_IS240"/>
    <property type="match status" value="1"/>
</dbReference>
<dbReference type="InterPro" id="IPR052183">
    <property type="entry name" value="IS_Transposase"/>
</dbReference>
<evidence type="ECO:0000259" key="2">
    <source>
        <dbReference type="Pfam" id="PF13610"/>
    </source>
</evidence>
<gene>
    <name evidence="3" type="ORF">JM64_00355</name>
</gene>
<organism evidence="3 4">
    <name type="scientific">Fervidobacterium pennivorans</name>
    <dbReference type="NCBI Taxonomy" id="93466"/>
    <lineage>
        <taxon>Bacteria</taxon>
        <taxon>Thermotogati</taxon>
        <taxon>Thermotogota</taxon>
        <taxon>Thermotogae</taxon>
        <taxon>Thermotogales</taxon>
        <taxon>Fervidobacteriaceae</taxon>
        <taxon>Fervidobacterium</taxon>
    </lineage>
</organism>
<dbReference type="Proteomes" id="UP000077096">
    <property type="component" value="Chromosome"/>
</dbReference>
<name>A0A172T0W3_FERPE</name>
<feature type="domain" description="DDE" evidence="2">
    <location>
        <begin position="165"/>
        <end position="298"/>
    </location>
</feature>
<dbReference type="InterPro" id="IPR003220">
    <property type="entry name" value="InsA_N_dom_Znf"/>
</dbReference>
<dbReference type="PANTHER" id="PTHR35528">
    <property type="entry name" value="BLL1675 PROTEIN"/>
    <property type="match status" value="1"/>
</dbReference>